<evidence type="ECO:0000313" key="2">
    <source>
        <dbReference type="Proteomes" id="UP000631421"/>
    </source>
</evidence>
<gene>
    <name evidence="1" type="ORF">H6F44_19635</name>
</gene>
<proteinExistence type="predicted"/>
<keyword evidence="2" id="KW-1185">Reference proteome</keyword>
<evidence type="ECO:0000313" key="1">
    <source>
        <dbReference type="EMBL" id="MBD2152310.1"/>
    </source>
</evidence>
<reference evidence="1" key="1">
    <citation type="journal article" date="2015" name="ISME J.">
        <title>Draft Genome Sequence of Streptomyces incarnatus NRRL8089, which Produces the Nucleoside Antibiotic Sinefungin.</title>
        <authorList>
            <person name="Oshima K."/>
            <person name="Hattori M."/>
            <person name="Shimizu H."/>
            <person name="Fukuda K."/>
            <person name="Nemoto M."/>
            <person name="Inagaki K."/>
            <person name="Tamura T."/>
        </authorList>
    </citation>
    <scope>NUCLEOTIDE SEQUENCE</scope>
    <source>
        <strain evidence="1">FACHB-1277</strain>
    </source>
</reference>
<dbReference type="Pfam" id="PF06089">
    <property type="entry name" value="Asparaginase_II"/>
    <property type="match status" value="1"/>
</dbReference>
<dbReference type="Proteomes" id="UP000631421">
    <property type="component" value="Unassembled WGS sequence"/>
</dbReference>
<dbReference type="InterPro" id="IPR010349">
    <property type="entry name" value="Asparaginase_II"/>
</dbReference>
<dbReference type="AlphaFoldDB" id="A0A926UW71"/>
<sequence>MNLGKRNRFSATKIDVQLLREGIVESVHSCQAAVVDARGRVLSAAGDPQTTTFARSCLKPIQALPVSTSGAQERFHLSETDLAIICGSHQGTTAQARQVFNILWRCDVEPSAMQCPVCQQSPLRHNCSGKHAGMIAVCKQQGWQISSYLDRQHPVQQLVLNTMADLLHMPAAEFICAHDDCGVPTYLLEIGQLAHLYAMLAGHSQLHLERITRAMTRHPDMVAGDGQFDTELMRLTNGAIVSKSGAEGVQCIGRIGEGLGLAIKVMDGSKRAKTAASIHLLKQLGWISPTVAQNLEEAFLAIGQYSRLEVVGELSLI</sequence>
<comment type="caution">
    <text evidence="1">The sequence shown here is derived from an EMBL/GenBank/DDBJ whole genome shotgun (WGS) entry which is preliminary data.</text>
</comment>
<dbReference type="PANTHER" id="PTHR42110:SF1">
    <property type="entry name" value="L-ASPARAGINASE, PUTATIVE (AFU_ORTHOLOGUE AFUA_3G11890)-RELATED"/>
    <property type="match status" value="1"/>
</dbReference>
<name>A0A926UW71_9CYAN</name>
<accession>A0A926UW71</accession>
<dbReference type="PANTHER" id="PTHR42110">
    <property type="entry name" value="L-ASPARAGINASE, PUTATIVE (AFU_ORTHOLOGUE AFUA_3G11890)-RELATED"/>
    <property type="match status" value="1"/>
</dbReference>
<protein>
    <submittedName>
        <fullName evidence="1">Asparaginase</fullName>
    </submittedName>
</protein>
<reference evidence="1" key="2">
    <citation type="submission" date="2020-08" db="EMBL/GenBank/DDBJ databases">
        <authorList>
            <person name="Chen M."/>
            <person name="Teng W."/>
            <person name="Zhao L."/>
            <person name="Hu C."/>
            <person name="Zhou Y."/>
            <person name="Han B."/>
            <person name="Song L."/>
            <person name="Shu W."/>
        </authorList>
    </citation>
    <scope>NUCLEOTIDE SEQUENCE</scope>
    <source>
        <strain evidence="1">FACHB-1277</strain>
    </source>
</reference>
<organism evidence="1 2">
    <name type="scientific">Pseudanabaena cinerea FACHB-1277</name>
    <dbReference type="NCBI Taxonomy" id="2949581"/>
    <lineage>
        <taxon>Bacteria</taxon>
        <taxon>Bacillati</taxon>
        <taxon>Cyanobacteriota</taxon>
        <taxon>Cyanophyceae</taxon>
        <taxon>Pseudanabaenales</taxon>
        <taxon>Pseudanabaenaceae</taxon>
        <taxon>Pseudanabaena</taxon>
        <taxon>Pseudanabaena cinerea</taxon>
    </lineage>
</organism>
<dbReference type="RefSeq" id="WP_190352718.1">
    <property type="nucleotide sequence ID" value="NZ_JACJPY010000095.1"/>
</dbReference>
<dbReference type="EMBL" id="JACJPY010000095">
    <property type="protein sequence ID" value="MBD2152310.1"/>
    <property type="molecule type" value="Genomic_DNA"/>
</dbReference>